<accession>A0ABT3WKD3</accession>
<feature type="transmembrane region" description="Helical" evidence="1">
    <location>
        <begin position="37"/>
        <end position="55"/>
    </location>
</feature>
<dbReference type="RefSeq" id="WP_266137554.1">
    <property type="nucleotide sequence ID" value="NZ_JANIDX010000003.1"/>
</dbReference>
<comment type="caution">
    <text evidence="2">The sequence shown here is derived from an EMBL/GenBank/DDBJ whole genome shotgun (WGS) entry which is preliminary data.</text>
</comment>
<sequence>MSTRQPSSYQTYIYALSLGLAFMLQLARPALRPLMNIIEVGCLLGILIFAPLELYQLCRRKKGRCV</sequence>
<gene>
    <name evidence="2" type="ORF">NQF89_03910</name>
</gene>
<keyword evidence="1" id="KW-0812">Transmembrane</keyword>
<feature type="transmembrane region" description="Helical" evidence="1">
    <location>
        <begin position="12"/>
        <end position="31"/>
    </location>
</feature>
<protein>
    <submittedName>
        <fullName evidence="2">Uncharacterized protein</fullName>
    </submittedName>
</protein>
<keyword evidence="1" id="KW-1133">Transmembrane helix</keyword>
<evidence type="ECO:0000256" key="1">
    <source>
        <dbReference type="SAM" id="Phobius"/>
    </source>
</evidence>
<keyword evidence="3" id="KW-1185">Reference proteome</keyword>
<proteinExistence type="predicted"/>
<evidence type="ECO:0000313" key="2">
    <source>
        <dbReference type="EMBL" id="MCX5619567.1"/>
    </source>
</evidence>
<name>A0ABT3WKD3_9PROT</name>
<dbReference type="EMBL" id="JANIDX010000003">
    <property type="protein sequence ID" value="MCX5619567.1"/>
    <property type="molecule type" value="Genomic_DNA"/>
</dbReference>
<dbReference type="Proteomes" id="UP001165575">
    <property type="component" value="Unassembled WGS sequence"/>
</dbReference>
<keyword evidence="1" id="KW-0472">Membrane</keyword>
<organism evidence="2 3">
    <name type="scientific">Bombella pollinis</name>
    <dbReference type="NCBI Taxonomy" id="2967337"/>
    <lineage>
        <taxon>Bacteria</taxon>
        <taxon>Pseudomonadati</taxon>
        <taxon>Pseudomonadota</taxon>
        <taxon>Alphaproteobacteria</taxon>
        <taxon>Acetobacterales</taxon>
        <taxon>Acetobacteraceae</taxon>
        <taxon>Bombella</taxon>
    </lineage>
</organism>
<reference evidence="2 3" key="1">
    <citation type="submission" date="2022-07" db="EMBL/GenBank/DDBJ databases">
        <title>Bombella genomes.</title>
        <authorList>
            <person name="Harer L."/>
            <person name="Styblova S."/>
            <person name="Ehrmann M."/>
        </authorList>
    </citation>
    <scope>NUCLEOTIDE SEQUENCE [LARGE SCALE GENOMIC DNA]</scope>
    <source>
        <strain evidence="2 3">TMW 2.2556</strain>
    </source>
</reference>
<evidence type="ECO:0000313" key="3">
    <source>
        <dbReference type="Proteomes" id="UP001165575"/>
    </source>
</evidence>